<gene>
    <name evidence="5" type="ORF">CCE28_19610</name>
</gene>
<dbReference type="PROSITE" id="PS51257">
    <property type="entry name" value="PROKAR_LIPOPROTEIN"/>
    <property type="match status" value="1"/>
</dbReference>
<organism evidence="5 6">
    <name type="scientific">Anaeromicrobium sediminis</name>
    <dbReference type="NCBI Taxonomy" id="1478221"/>
    <lineage>
        <taxon>Bacteria</taxon>
        <taxon>Bacillati</taxon>
        <taxon>Bacillota</taxon>
        <taxon>Clostridia</taxon>
        <taxon>Peptostreptococcales</taxon>
        <taxon>Thermotaleaceae</taxon>
        <taxon>Anaeromicrobium</taxon>
    </lineage>
</organism>
<dbReference type="RefSeq" id="WP_095135581.1">
    <property type="nucleotide sequence ID" value="NZ_NIBG01000028.1"/>
</dbReference>
<reference evidence="5 6" key="1">
    <citation type="submission" date="2017-06" db="EMBL/GenBank/DDBJ databases">
        <title>Draft genome sequence of anaerobic fermentative bacterium Anaeromicrobium sediminis DY2726D isolated from West Pacific Ocean sediments.</title>
        <authorList>
            <person name="Zeng X."/>
        </authorList>
    </citation>
    <scope>NUCLEOTIDE SEQUENCE [LARGE SCALE GENOMIC DNA]</scope>
    <source>
        <strain evidence="5 6">DY2726D</strain>
    </source>
</reference>
<proteinExistence type="predicted"/>
<dbReference type="Proteomes" id="UP000216024">
    <property type="component" value="Unassembled WGS sequence"/>
</dbReference>
<dbReference type="InterPro" id="IPR051465">
    <property type="entry name" value="Cell_Envelope_Struct_Comp"/>
</dbReference>
<dbReference type="InterPro" id="IPR001119">
    <property type="entry name" value="SLH_dom"/>
</dbReference>
<evidence type="ECO:0000259" key="4">
    <source>
        <dbReference type="PROSITE" id="PS51272"/>
    </source>
</evidence>
<evidence type="ECO:0000256" key="2">
    <source>
        <dbReference type="SAM" id="MobiDB-lite"/>
    </source>
</evidence>
<keyword evidence="1" id="KW-0677">Repeat</keyword>
<dbReference type="PROSITE" id="PS51272">
    <property type="entry name" value="SLH"/>
    <property type="match status" value="3"/>
</dbReference>
<keyword evidence="3" id="KW-0732">Signal</keyword>
<accession>A0A267MC64</accession>
<comment type="caution">
    <text evidence="5">The sequence shown here is derived from an EMBL/GenBank/DDBJ whole genome shotgun (WGS) entry which is preliminary data.</text>
</comment>
<feature type="domain" description="SLH" evidence="4">
    <location>
        <begin position="349"/>
        <end position="408"/>
    </location>
</feature>
<evidence type="ECO:0000313" key="5">
    <source>
        <dbReference type="EMBL" id="PAB57139.1"/>
    </source>
</evidence>
<dbReference type="Gene3D" id="2.60.220.30">
    <property type="match status" value="1"/>
</dbReference>
<evidence type="ECO:0000256" key="1">
    <source>
        <dbReference type="ARBA" id="ARBA00022737"/>
    </source>
</evidence>
<sequence length="469" mass="51497">MRKTISIVFLLIMVFGCIPVTAASNNNLVINLDANKVKLNNHTTLRGVVSQGENPVSNEDATIKILDSKDKVVYADQMKTDKDGKFDVKVNVSESYYAKGDYRIYVTAMDVKENISFTVNTDDGDTGGSGGPSGGGGGGSKPEEPQGTNKLVASEKVSSKGATVKAENGNVELVFPKGTFEQEADVSIELVDKKEIIEPNKVSSLERVADVYEFNSSISKFKNKVEVTLKYDKDKLKGKNEELLGIYTFNEVANTWDYVGGKVDINKGTIKIKLEHFSKYTVMLSNKTFNDIKNYDWAKNAIEVMASKKIINGRGEGIFDPAQNITRAEFATLITKMMGYSTENMNVPFTDVNKEAWYYNYVGAAYQNGLINGRSETVFDPNGKITRQEMAVIAAKVLEQEGYAKVSLDKLNIFNDKGNIASWAKSSVSLCVNENIISGMGNGMFAPTQNANRAQGAVVLYKIYNLIGK</sequence>
<name>A0A267MC64_9FIRM</name>
<feature type="domain" description="SLH" evidence="4">
    <location>
        <begin position="285"/>
        <end position="348"/>
    </location>
</feature>
<feature type="chain" id="PRO_5012289301" description="SLH domain-containing protein" evidence="3">
    <location>
        <begin position="23"/>
        <end position="469"/>
    </location>
</feature>
<evidence type="ECO:0000313" key="6">
    <source>
        <dbReference type="Proteomes" id="UP000216024"/>
    </source>
</evidence>
<feature type="region of interest" description="Disordered" evidence="2">
    <location>
        <begin position="118"/>
        <end position="150"/>
    </location>
</feature>
<feature type="compositionally biased region" description="Gly residues" evidence="2">
    <location>
        <begin position="126"/>
        <end position="140"/>
    </location>
</feature>
<dbReference type="EMBL" id="NIBG01000028">
    <property type="protein sequence ID" value="PAB57139.1"/>
    <property type="molecule type" value="Genomic_DNA"/>
</dbReference>
<dbReference type="OrthoDB" id="1953162at2"/>
<dbReference type="Pfam" id="PF00395">
    <property type="entry name" value="SLH"/>
    <property type="match status" value="3"/>
</dbReference>
<dbReference type="AlphaFoldDB" id="A0A267MC64"/>
<evidence type="ECO:0000256" key="3">
    <source>
        <dbReference type="SAM" id="SignalP"/>
    </source>
</evidence>
<dbReference type="PANTHER" id="PTHR43308">
    <property type="entry name" value="OUTER MEMBRANE PROTEIN ALPHA-RELATED"/>
    <property type="match status" value="1"/>
</dbReference>
<feature type="domain" description="SLH" evidence="4">
    <location>
        <begin position="411"/>
        <end position="469"/>
    </location>
</feature>
<protein>
    <recommendedName>
        <fullName evidence="4">SLH domain-containing protein</fullName>
    </recommendedName>
</protein>
<feature type="signal peptide" evidence="3">
    <location>
        <begin position="1"/>
        <end position="22"/>
    </location>
</feature>
<keyword evidence="6" id="KW-1185">Reference proteome</keyword>